<evidence type="ECO:0000259" key="2">
    <source>
        <dbReference type="Pfam" id="PF13439"/>
    </source>
</evidence>
<dbReference type="SUPFAM" id="SSF53756">
    <property type="entry name" value="UDP-Glycosyltransferase/glycogen phosphorylase"/>
    <property type="match status" value="1"/>
</dbReference>
<dbReference type="PANTHER" id="PTHR45947">
    <property type="entry name" value="SULFOQUINOVOSYL TRANSFERASE SQD2"/>
    <property type="match status" value="1"/>
</dbReference>
<name>A0A7M1URJ0_9CREN</name>
<evidence type="ECO:0000313" key="4">
    <source>
        <dbReference type="Proteomes" id="UP000593766"/>
    </source>
</evidence>
<keyword evidence="4" id="KW-1185">Reference proteome</keyword>
<dbReference type="Gene3D" id="3.40.50.2000">
    <property type="entry name" value="Glycogen Phosphorylase B"/>
    <property type="match status" value="2"/>
</dbReference>
<evidence type="ECO:0000313" key="3">
    <source>
        <dbReference type="EMBL" id="QOR94579.1"/>
    </source>
</evidence>
<keyword evidence="3" id="KW-0808">Transferase</keyword>
<accession>A0A7M1URJ0</accession>
<organism evidence="3 4">
    <name type="scientific">Thermosphaera chiliense</name>
    <dbReference type="NCBI Taxonomy" id="3402707"/>
    <lineage>
        <taxon>Archaea</taxon>
        <taxon>Thermoproteota</taxon>
        <taxon>Thermoprotei</taxon>
        <taxon>Desulfurococcales</taxon>
        <taxon>Desulfurococcaceae</taxon>
        <taxon>Thermosphaera</taxon>
    </lineage>
</organism>
<dbReference type="EMBL" id="CP063144">
    <property type="protein sequence ID" value="QOR94579.1"/>
    <property type="molecule type" value="Genomic_DNA"/>
</dbReference>
<dbReference type="KEGG" id="tcs:IMZ38_01170"/>
<dbReference type="RefSeq" id="WP_193436376.1">
    <property type="nucleotide sequence ID" value="NZ_CP063144.1"/>
</dbReference>
<dbReference type="GO" id="GO:0016757">
    <property type="term" value="F:glycosyltransferase activity"/>
    <property type="evidence" value="ECO:0007669"/>
    <property type="project" value="InterPro"/>
</dbReference>
<dbReference type="PANTHER" id="PTHR45947:SF3">
    <property type="entry name" value="SULFOQUINOVOSYL TRANSFERASE SQD2"/>
    <property type="match status" value="1"/>
</dbReference>
<gene>
    <name evidence="3" type="ORF">IMZ38_01170</name>
</gene>
<dbReference type="Proteomes" id="UP000593766">
    <property type="component" value="Chromosome"/>
</dbReference>
<dbReference type="CDD" id="cd03801">
    <property type="entry name" value="GT4_PimA-like"/>
    <property type="match status" value="1"/>
</dbReference>
<dbReference type="OrthoDB" id="132546at2157"/>
<evidence type="ECO:0000259" key="1">
    <source>
        <dbReference type="Pfam" id="PF00534"/>
    </source>
</evidence>
<dbReference type="Pfam" id="PF00534">
    <property type="entry name" value="Glycos_transf_1"/>
    <property type="match status" value="1"/>
</dbReference>
<dbReference type="InterPro" id="IPR028098">
    <property type="entry name" value="Glyco_trans_4-like_N"/>
</dbReference>
<dbReference type="GeneID" id="59453986"/>
<dbReference type="AlphaFoldDB" id="A0A7M1URJ0"/>
<proteinExistence type="predicted"/>
<dbReference type="InterPro" id="IPR001296">
    <property type="entry name" value="Glyco_trans_1"/>
</dbReference>
<feature type="domain" description="Glycosyltransferase subfamily 4-like N-terminal" evidence="2">
    <location>
        <begin position="70"/>
        <end position="213"/>
    </location>
</feature>
<sequence>MDILILNNTGWGLGGGVEEYSRILADINLELGNRIIKASLNRTRRTYEDLVLYARTEKHIVNIFDNYLEKSLSKVCLRFKIDLIHANITDAYNGYPIFKVSRKLKIPLVFTIHGWNYLCPIGWKIMLPEFKVCKKIAPHPHCAICVASLKKHESRSPIEIPLKITRIPYVSYIYRKLLQDADCVISPSKTFTLELYRELGVKAQYIPNPVNPALLRDALEPRVESIRKDEEQIVLFIGRLVHEKGVLFLPEIARRLNPKAELHVAGTGPLEEKLMRYRMPNMILHGLLFGEEKKNLLKRASVVIVPSVCREMLPYVILEAFVHRKPVVAFDVEGGQKELIEMTGSGLLAKPFDIQDFADKVNYLLQNPDEVENMTRNVHKVLLKEFTIDNYKEKLARIYNNVVS</sequence>
<dbReference type="InterPro" id="IPR050194">
    <property type="entry name" value="Glycosyltransferase_grp1"/>
</dbReference>
<protein>
    <submittedName>
        <fullName evidence="3">Glycosyltransferase family 4 protein</fullName>
    </submittedName>
</protein>
<feature type="domain" description="Glycosyl transferase family 1" evidence="1">
    <location>
        <begin position="225"/>
        <end position="379"/>
    </location>
</feature>
<dbReference type="Pfam" id="PF13439">
    <property type="entry name" value="Glyco_transf_4"/>
    <property type="match status" value="1"/>
</dbReference>
<reference evidence="3 4" key="1">
    <citation type="submission" date="2020-10" db="EMBL/GenBank/DDBJ databases">
        <title>Complete genome sequence of Thermosphaera aggregans strain 3507.</title>
        <authorList>
            <person name="Zayulina K.S."/>
            <person name="Elcheninov A.G."/>
            <person name="Toshchakov S.V."/>
            <person name="Kublanov I.V."/>
            <person name="Kochetkova T.V."/>
        </authorList>
    </citation>
    <scope>NUCLEOTIDE SEQUENCE [LARGE SCALE GENOMIC DNA]</scope>
    <source>
        <strain evidence="3 4">3507</strain>
    </source>
</reference>